<protein>
    <submittedName>
        <fullName evidence="1">Uncharacterized protein</fullName>
    </submittedName>
</protein>
<evidence type="ECO:0000313" key="2">
    <source>
        <dbReference type="Proteomes" id="UP000887159"/>
    </source>
</evidence>
<dbReference type="Proteomes" id="UP000887159">
    <property type="component" value="Unassembled WGS sequence"/>
</dbReference>
<dbReference type="AlphaFoldDB" id="A0A8X6VDD0"/>
<sequence>MLGGRTHLYVFDAGAVNSQGYGDEILEAYVRFFWVLWVRTTFLKTIMRCHTELVLLMNFMKEWISAIWIDPRGLQIEYVWDGETL</sequence>
<reference evidence="1" key="1">
    <citation type="submission" date="2020-08" db="EMBL/GenBank/DDBJ databases">
        <title>Multicomponent nature underlies the extraordinary mechanical properties of spider dragline silk.</title>
        <authorList>
            <person name="Kono N."/>
            <person name="Nakamura H."/>
            <person name="Mori M."/>
            <person name="Yoshida Y."/>
            <person name="Ohtoshi R."/>
            <person name="Malay A.D."/>
            <person name="Moran D.A.P."/>
            <person name="Tomita M."/>
            <person name="Numata K."/>
            <person name="Arakawa K."/>
        </authorList>
    </citation>
    <scope>NUCLEOTIDE SEQUENCE</scope>
</reference>
<keyword evidence="2" id="KW-1185">Reference proteome</keyword>
<accession>A0A8X6VDD0</accession>
<dbReference type="EMBL" id="BMAU01021232">
    <property type="protein sequence ID" value="GFY01970.1"/>
    <property type="molecule type" value="Genomic_DNA"/>
</dbReference>
<proteinExistence type="predicted"/>
<name>A0A8X6VDD0_TRICX</name>
<organism evidence="1 2">
    <name type="scientific">Trichonephila clavipes</name>
    <name type="common">Golden silk orbweaver</name>
    <name type="synonym">Nephila clavipes</name>
    <dbReference type="NCBI Taxonomy" id="2585209"/>
    <lineage>
        <taxon>Eukaryota</taxon>
        <taxon>Metazoa</taxon>
        <taxon>Ecdysozoa</taxon>
        <taxon>Arthropoda</taxon>
        <taxon>Chelicerata</taxon>
        <taxon>Arachnida</taxon>
        <taxon>Araneae</taxon>
        <taxon>Araneomorphae</taxon>
        <taxon>Entelegynae</taxon>
        <taxon>Araneoidea</taxon>
        <taxon>Nephilidae</taxon>
        <taxon>Trichonephila</taxon>
    </lineage>
</organism>
<gene>
    <name evidence="1" type="ORF">TNCV_5098311</name>
</gene>
<evidence type="ECO:0000313" key="1">
    <source>
        <dbReference type="EMBL" id="GFY01970.1"/>
    </source>
</evidence>
<comment type="caution">
    <text evidence="1">The sequence shown here is derived from an EMBL/GenBank/DDBJ whole genome shotgun (WGS) entry which is preliminary data.</text>
</comment>